<reference evidence="2 3" key="1">
    <citation type="submission" date="2017-04" db="EMBL/GenBank/DDBJ databases">
        <authorList>
            <person name="Afonso C.L."/>
            <person name="Miller P.J."/>
            <person name="Scott M.A."/>
            <person name="Spackman E."/>
            <person name="Goraichik I."/>
            <person name="Dimitrov K.M."/>
            <person name="Suarez D.L."/>
            <person name="Swayne D.E."/>
        </authorList>
    </citation>
    <scope>NUCLEOTIDE SEQUENCE [LARGE SCALE GENOMIC DNA]</scope>
    <source>
        <strain evidence="2 3">DSM 3385</strain>
    </source>
</reference>
<dbReference type="NCBIfam" id="NF002542">
    <property type="entry name" value="PRK02101.1-3"/>
    <property type="match status" value="1"/>
</dbReference>
<dbReference type="PANTHER" id="PTHR30283">
    <property type="entry name" value="PEROXIDE STRESS RESPONSE PROTEIN YAAA"/>
    <property type="match status" value="1"/>
</dbReference>
<accession>A0A1W2AG26</accession>
<organism evidence="2 3">
    <name type="scientific">Desulfocicer vacuolatum DSM 3385</name>
    <dbReference type="NCBI Taxonomy" id="1121400"/>
    <lineage>
        <taxon>Bacteria</taxon>
        <taxon>Pseudomonadati</taxon>
        <taxon>Thermodesulfobacteriota</taxon>
        <taxon>Desulfobacteria</taxon>
        <taxon>Desulfobacterales</taxon>
        <taxon>Desulfobacteraceae</taxon>
        <taxon>Desulfocicer</taxon>
    </lineage>
</organism>
<dbReference type="AlphaFoldDB" id="A0A1W2AG26"/>
<evidence type="ECO:0000313" key="2">
    <source>
        <dbReference type="EMBL" id="SMC59540.1"/>
    </source>
</evidence>
<name>A0A1W2AG26_9BACT</name>
<dbReference type="GO" id="GO:0005829">
    <property type="term" value="C:cytosol"/>
    <property type="evidence" value="ECO:0007669"/>
    <property type="project" value="TreeGrafter"/>
</dbReference>
<dbReference type="RefSeq" id="WP_084067500.1">
    <property type="nucleotide sequence ID" value="NZ_FWXY01000005.1"/>
</dbReference>
<dbReference type="EMBL" id="FWXY01000005">
    <property type="protein sequence ID" value="SMC59540.1"/>
    <property type="molecule type" value="Genomic_DNA"/>
</dbReference>
<dbReference type="Proteomes" id="UP000192418">
    <property type="component" value="Unassembled WGS sequence"/>
</dbReference>
<dbReference type="HAMAP" id="MF_00652">
    <property type="entry name" value="UPF0246"/>
    <property type="match status" value="1"/>
</dbReference>
<keyword evidence="3" id="KW-1185">Reference proteome</keyword>
<sequence>MISVISPSKTLDFQCIPHPRYTMPALLPHTQVLADHMKTLSQKNLESLMKISPKLSALNHQRYQTFHMPFNPENARQALLAFKGDVYRGIELEQYCDDDLDFAQEHLRILSGFYGLLRPLDLIQPYRLEMGTRLSGEWGKNLYAFWKNRITEQLTREMDQSRGEQVLVNLASQEYFKAIQPKAFKIPILTVLFKEKKGDNFKVIGIHAKRARGLMVNFIIKNRIEQTENLKKFTDNGYCFNPDLSSTHEWVFTRG</sequence>
<evidence type="ECO:0000256" key="1">
    <source>
        <dbReference type="HAMAP-Rule" id="MF_00652"/>
    </source>
</evidence>
<dbReference type="Pfam" id="PF03883">
    <property type="entry name" value="H2O2_YaaD"/>
    <property type="match status" value="1"/>
</dbReference>
<evidence type="ECO:0000313" key="3">
    <source>
        <dbReference type="Proteomes" id="UP000192418"/>
    </source>
</evidence>
<dbReference type="OrthoDB" id="9777133at2"/>
<gene>
    <name evidence="2" type="ORF">SAMN02746065_10545</name>
</gene>
<dbReference type="PANTHER" id="PTHR30283:SF4">
    <property type="entry name" value="PEROXIDE STRESS RESISTANCE PROTEIN YAAA"/>
    <property type="match status" value="1"/>
</dbReference>
<comment type="similarity">
    <text evidence="1">Belongs to the UPF0246 family.</text>
</comment>
<proteinExistence type="inferred from homology"/>
<dbReference type="InterPro" id="IPR005583">
    <property type="entry name" value="YaaA"/>
</dbReference>
<protein>
    <recommendedName>
        <fullName evidence="1">UPF0246 protein SAMN02746065_10545</fullName>
    </recommendedName>
</protein>
<dbReference type="GO" id="GO:0033194">
    <property type="term" value="P:response to hydroperoxide"/>
    <property type="evidence" value="ECO:0007669"/>
    <property type="project" value="TreeGrafter"/>
</dbReference>
<dbReference type="STRING" id="1121400.SAMN02746065_10545"/>